<keyword evidence="2" id="KW-1185">Reference proteome</keyword>
<protein>
    <submittedName>
        <fullName evidence="1">Mitochondrial import inner membrane translocase subunit TIM8</fullName>
    </submittedName>
</protein>
<dbReference type="Proteomes" id="UP001163105">
    <property type="component" value="Unassembled WGS sequence"/>
</dbReference>
<name>A0AB34FTM6_9HYPO</name>
<evidence type="ECO:0000313" key="2">
    <source>
        <dbReference type="Proteomes" id="UP001163105"/>
    </source>
</evidence>
<reference evidence="1" key="1">
    <citation type="submission" date="2023-01" db="EMBL/GenBank/DDBJ databases">
        <title>The growth and conidiation of Purpureocillium lavendulum are regulated by nitrogen source and histone H3K14 acetylation.</title>
        <authorList>
            <person name="Tang P."/>
            <person name="Han J."/>
            <person name="Zhang C."/>
            <person name="Tang P."/>
            <person name="Qi F."/>
            <person name="Zhang K."/>
            <person name="Liang L."/>
        </authorList>
    </citation>
    <scope>NUCLEOTIDE SEQUENCE</scope>
    <source>
        <strain evidence="1">YMF1.00683</strain>
    </source>
</reference>
<gene>
    <name evidence="1" type="ORF">O9K51_05288</name>
</gene>
<evidence type="ECO:0000313" key="1">
    <source>
        <dbReference type="EMBL" id="KAJ6441737.1"/>
    </source>
</evidence>
<comment type="caution">
    <text evidence="1">The sequence shown here is derived from an EMBL/GenBank/DDBJ whole genome shotgun (WGS) entry which is preliminary data.</text>
</comment>
<proteinExistence type="predicted"/>
<accession>A0AB34FTM6</accession>
<organism evidence="1 2">
    <name type="scientific">Purpureocillium lavendulum</name>
    <dbReference type="NCBI Taxonomy" id="1247861"/>
    <lineage>
        <taxon>Eukaryota</taxon>
        <taxon>Fungi</taxon>
        <taxon>Dikarya</taxon>
        <taxon>Ascomycota</taxon>
        <taxon>Pezizomycotina</taxon>
        <taxon>Sordariomycetes</taxon>
        <taxon>Hypocreomycetidae</taxon>
        <taxon>Hypocreales</taxon>
        <taxon>Ophiocordycipitaceae</taxon>
        <taxon>Purpureocillium</taxon>
    </lineage>
</organism>
<sequence length="237" mass="25807">MVNTAEEVTIQINLTLLAEIFSISFKKYHRQQLFSTYFRDNGHPAAELTEVNQHYERANVKLQGTKVAVVTGIVLNSVLRDCFGNNGLEMAKGWAGALYDQWFFSGIPGTLNSIEALVSTKDLTTQYCFTVDAVFTFAGASDAQRFATFVGTVVGNTKRDGLTSNVMSGNAVDVFLEGVDLPFGHAYFGSNTTGPEKGSLSGRSFGSCSNKCGFSYTNDQTSICRDQAFPLENIAFC</sequence>
<dbReference type="AlphaFoldDB" id="A0AB34FTM6"/>
<dbReference type="EMBL" id="JAQHRD010000004">
    <property type="protein sequence ID" value="KAJ6441737.1"/>
    <property type="molecule type" value="Genomic_DNA"/>
</dbReference>